<dbReference type="Proteomes" id="UP000288547">
    <property type="component" value="Unassembled WGS sequence"/>
</dbReference>
<protein>
    <recommendedName>
        <fullName evidence="5">Acyl esterase</fullName>
    </recommendedName>
</protein>
<sequence>MDDDDEQDTEDPREVECEVPLGDVDRRGARGGGRSGGRRSDVGGLAHAVSIGGAQDAARRSRTPFGTGSPDSRSKVCLTKLDTGPARADGPGSSHEPGVHRDMTFFSTRLLLTCAAIGVGGGLAFGVVGYLHPVVLLTAPLLYGALIGVYFFPGVVAQSLLRRGGVALITGTIAGLAASALDPANLWRHVGAGLLIGALQELPFLLTRYRYWKGWIFSLAAIVAGVVMGGLVLLVFDVDKFAAAAKIVYIALFVLSPLLVTWLARLVARGIDSTGAARGVQGEVDRRRPRSESGLPLVMAAA</sequence>
<evidence type="ECO:0008006" key="5">
    <source>
        <dbReference type="Google" id="ProtNLM"/>
    </source>
</evidence>
<keyword evidence="4" id="KW-1185">Reference proteome</keyword>
<reference evidence="3 4" key="1">
    <citation type="submission" date="2018-12" db="EMBL/GenBank/DDBJ databases">
        <authorList>
            <person name="Li F."/>
        </authorList>
    </citation>
    <scope>NUCLEOTIDE SEQUENCE [LARGE SCALE GENOMIC DNA]</scope>
    <source>
        <strain evidence="3 4">11W25H-1</strain>
    </source>
</reference>
<dbReference type="OrthoDB" id="3292509at2"/>
<accession>A0A444PSQ4</accession>
<evidence type="ECO:0000313" key="3">
    <source>
        <dbReference type="EMBL" id="RWZ50902.1"/>
    </source>
</evidence>
<feature type="region of interest" description="Disordered" evidence="1">
    <location>
        <begin position="282"/>
        <end position="302"/>
    </location>
</feature>
<feature type="transmembrane region" description="Helical" evidence="2">
    <location>
        <begin position="110"/>
        <end position="128"/>
    </location>
</feature>
<evidence type="ECO:0000256" key="1">
    <source>
        <dbReference type="SAM" id="MobiDB-lite"/>
    </source>
</evidence>
<feature type="transmembrane region" description="Helical" evidence="2">
    <location>
        <begin position="187"/>
        <end position="207"/>
    </location>
</feature>
<dbReference type="AlphaFoldDB" id="A0A444PSQ4"/>
<feature type="region of interest" description="Disordered" evidence="1">
    <location>
        <begin position="1"/>
        <end position="76"/>
    </location>
</feature>
<gene>
    <name evidence="3" type="ORF">ELQ90_08720</name>
</gene>
<dbReference type="Pfam" id="PF09819">
    <property type="entry name" value="ABC_cobalt"/>
    <property type="match status" value="1"/>
</dbReference>
<organism evidence="3 4">
    <name type="scientific">Labedella phragmitis</name>
    <dbReference type="NCBI Taxonomy" id="2498849"/>
    <lineage>
        <taxon>Bacteria</taxon>
        <taxon>Bacillati</taxon>
        <taxon>Actinomycetota</taxon>
        <taxon>Actinomycetes</taxon>
        <taxon>Micrococcales</taxon>
        <taxon>Microbacteriaceae</taxon>
        <taxon>Labedella</taxon>
    </lineage>
</organism>
<dbReference type="InterPro" id="IPR017195">
    <property type="entry name" value="ABC_thiamin-permease_prd"/>
</dbReference>
<feature type="transmembrane region" description="Helical" evidence="2">
    <location>
        <begin position="247"/>
        <end position="268"/>
    </location>
</feature>
<feature type="transmembrane region" description="Helical" evidence="2">
    <location>
        <begin position="164"/>
        <end position="181"/>
    </location>
</feature>
<keyword evidence="2" id="KW-0472">Membrane</keyword>
<keyword evidence="2" id="KW-1133">Transmembrane helix</keyword>
<evidence type="ECO:0000313" key="4">
    <source>
        <dbReference type="Proteomes" id="UP000288547"/>
    </source>
</evidence>
<keyword evidence="2" id="KW-0812">Transmembrane</keyword>
<proteinExistence type="predicted"/>
<feature type="transmembrane region" description="Helical" evidence="2">
    <location>
        <begin position="134"/>
        <end position="152"/>
    </location>
</feature>
<comment type="caution">
    <text evidence="3">The sequence shown here is derived from an EMBL/GenBank/DDBJ whole genome shotgun (WGS) entry which is preliminary data.</text>
</comment>
<name>A0A444PSQ4_9MICO</name>
<dbReference type="EMBL" id="RZNB01000003">
    <property type="protein sequence ID" value="RWZ50902.1"/>
    <property type="molecule type" value="Genomic_DNA"/>
</dbReference>
<evidence type="ECO:0000256" key="2">
    <source>
        <dbReference type="SAM" id="Phobius"/>
    </source>
</evidence>
<feature type="transmembrane region" description="Helical" evidence="2">
    <location>
        <begin position="214"/>
        <end position="235"/>
    </location>
</feature>